<feature type="region of interest" description="Disordered" evidence="1">
    <location>
        <begin position="1"/>
        <end position="22"/>
    </location>
</feature>
<evidence type="ECO:0000256" key="1">
    <source>
        <dbReference type="SAM" id="MobiDB-lite"/>
    </source>
</evidence>
<gene>
    <name evidence="2" type="ORF">H4R20_003824</name>
</gene>
<reference evidence="2" key="1">
    <citation type="submission" date="2022-07" db="EMBL/GenBank/DDBJ databases">
        <title>Phylogenomic reconstructions and comparative analyses of Kickxellomycotina fungi.</title>
        <authorList>
            <person name="Reynolds N.K."/>
            <person name="Stajich J.E."/>
            <person name="Barry K."/>
            <person name="Grigoriev I.V."/>
            <person name="Crous P."/>
            <person name="Smith M.E."/>
        </authorList>
    </citation>
    <scope>NUCLEOTIDE SEQUENCE</scope>
    <source>
        <strain evidence="2">NRRL 1565</strain>
    </source>
</reference>
<organism evidence="2 3">
    <name type="scientific">Coemansia guatemalensis</name>
    <dbReference type="NCBI Taxonomy" id="2761395"/>
    <lineage>
        <taxon>Eukaryota</taxon>
        <taxon>Fungi</taxon>
        <taxon>Fungi incertae sedis</taxon>
        <taxon>Zoopagomycota</taxon>
        <taxon>Kickxellomycotina</taxon>
        <taxon>Kickxellomycetes</taxon>
        <taxon>Kickxellales</taxon>
        <taxon>Kickxellaceae</taxon>
        <taxon>Coemansia</taxon>
    </lineage>
</organism>
<feature type="compositionally biased region" description="Low complexity" evidence="1">
    <location>
        <begin position="53"/>
        <end position="69"/>
    </location>
</feature>
<dbReference type="Proteomes" id="UP001140094">
    <property type="component" value="Unassembled WGS sequence"/>
</dbReference>
<proteinExistence type="predicted"/>
<feature type="non-terminal residue" evidence="2">
    <location>
        <position position="1"/>
    </location>
</feature>
<sequence>VDDDDDDDEDDVEDDEDDPCTENIAEFADLDSQMNELQMELGAKFLNKVEESAMTNPSSSKPSSAATPMFTIFRD</sequence>
<evidence type="ECO:0000313" key="2">
    <source>
        <dbReference type="EMBL" id="KAJ2801062.1"/>
    </source>
</evidence>
<feature type="compositionally biased region" description="Acidic residues" evidence="1">
    <location>
        <begin position="1"/>
        <end position="20"/>
    </location>
</feature>
<dbReference type="AlphaFoldDB" id="A0A9W8LTC6"/>
<dbReference type="EMBL" id="JANBUO010000878">
    <property type="protein sequence ID" value="KAJ2801062.1"/>
    <property type="molecule type" value="Genomic_DNA"/>
</dbReference>
<accession>A0A9W8LTC6</accession>
<feature type="region of interest" description="Disordered" evidence="1">
    <location>
        <begin position="53"/>
        <end position="75"/>
    </location>
</feature>
<name>A0A9W8LTC6_9FUNG</name>
<dbReference type="OrthoDB" id="5589464at2759"/>
<keyword evidence="3" id="KW-1185">Reference proteome</keyword>
<evidence type="ECO:0000313" key="3">
    <source>
        <dbReference type="Proteomes" id="UP001140094"/>
    </source>
</evidence>
<comment type="caution">
    <text evidence="2">The sequence shown here is derived from an EMBL/GenBank/DDBJ whole genome shotgun (WGS) entry which is preliminary data.</text>
</comment>
<protein>
    <submittedName>
        <fullName evidence="2">Uncharacterized protein</fullName>
    </submittedName>
</protein>